<dbReference type="EMBL" id="BNJG01000001">
    <property type="protein sequence ID" value="GHO52836.1"/>
    <property type="molecule type" value="Genomic_DNA"/>
</dbReference>
<dbReference type="InterPro" id="IPR001509">
    <property type="entry name" value="Epimerase_deHydtase"/>
</dbReference>
<proteinExistence type="inferred from homology"/>
<protein>
    <submittedName>
        <fullName evidence="3">Oxidoreductase</fullName>
    </submittedName>
</protein>
<dbReference type="Gene3D" id="3.40.50.720">
    <property type="entry name" value="NAD(P)-binding Rossmann-like Domain"/>
    <property type="match status" value="1"/>
</dbReference>
<name>A0ABQ3UJD8_9CHLR</name>
<dbReference type="Pfam" id="PF01370">
    <property type="entry name" value="Epimerase"/>
    <property type="match status" value="1"/>
</dbReference>
<sequence>MKVLVTGATGFLGAALVRRLLAEGESVRVLARDAYKAHRLFGTRVEILQGDLLEAPKVAAALKDIEVIYHLAGRLYHPNIPAERYHETHVEGTQVLLQCCRDLPRLSRLVHCSTTGVYGVTGLNAADEASLYAPTNPYEQSKLAGEELALRAHAEAQLPVTVVRPALVYGPGDLHLLGFFRQVARGLPATIAGGRAYIHPIYIDDMSRSFLLAARLPQAIGRCYNIAGDLAVSFTDLAGTIANVLKRHPCPLSLPTWMAYGAAMIFRWLPCMGEASAPLTASRIDFLTHSRIYSCERARRELQFTPQVGLNDGIRYTIAWYREHGYL</sequence>
<dbReference type="Proteomes" id="UP000654345">
    <property type="component" value="Unassembled WGS sequence"/>
</dbReference>
<comment type="similarity">
    <text evidence="1">Belongs to the NAD(P)-dependent epimerase/dehydratase family.</text>
</comment>
<evidence type="ECO:0000313" key="4">
    <source>
        <dbReference type="Proteomes" id="UP000654345"/>
    </source>
</evidence>
<keyword evidence="4" id="KW-1185">Reference proteome</keyword>
<comment type="caution">
    <text evidence="3">The sequence shown here is derived from an EMBL/GenBank/DDBJ whole genome shotgun (WGS) entry which is preliminary data.</text>
</comment>
<dbReference type="InterPro" id="IPR036291">
    <property type="entry name" value="NAD(P)-bd_dom_sf"/>
</dbReference>
<organism evidence="3 4">
    <name type="scientific">Ktedonobacter robiniae</name>
    <dbReference type="NCBI Taxonomy" id="2778365"/>
    <lineage>
        <taxon>Bacteria</taxon>
        <taxon>Bacillati</taxon>
        <taxon>Chloroflexota</taxon>
        <taxon>Ktedonobacteria</taxon>
        <taxon>Ktedonobacterales</taxon>
        <taxon>Ktedonobacteraceae</taxon>
        <taxon>Ktedonobacter</taxon>
    </lineage>
</organism>
<feature type="domain" description="NAD-dependent epimerase/dehydratase" evidence="2">
    <location>
        <begin position="3"/>
        <end position="227"/>
    </location>
</feature>
<gene>
    <name evidence="3" type="ORF">KSB_13110</name>
</gene>
<evidence type="ECO:0000313" key="3">
    <source>
        <dbReference type="EMBL" id="GHO52836.1"/>
    </source>
</evidence>
<reference evidence="3 4" key="1">
    <citation type="journal article" date="2021" name="Int. J. Syst. Evol. Microbiol.">
        <title>Reticulibacter mediterranei gen. nov., sp. nov., within the new family Reticulibacteraceae fam. nov., and Ktedonospora formicarum gen. nov., sp. nov., Ktedonobacter robiniae sp. nov., Dictyobacter formicarum sp. nov. and Dictyobacter arantiisoli sp. nov., belonging to the class Ktedonobacteria.</title>
        <authorList>
            <person name="Yabe S."/>
            <person name="Zheng Y."/>
            <person name="Wang C.M."/>
            <person name="Sakai Y."/>
            <person name="Abe K."/>
            <person name="Yokota A."/>
            <person name="Donadio S."/>
            <person name="Cavaletti L."/>
            <person name="Monciardini P."/>
        </authorList>
    </citation>
    <scope>NUCLEOTIDE SEQUENCE [LARGE SCALE GENOMIC DNA]</scope>
    <source>
        <strain evidence="3 4">SOSP1-30</strain>
    </source>
</reference>
<evidence type="ECO:0000256" key="1">
    <source>
        <dbReference type="ARBA" id="ARBA00007637"/>
    </source>
</evidence>
<evidence type="ECO:0000259" key="2">
    <source>
        <dbReference type="Pfam" id="PF01370"/>
    </source>
</evidence>
<dbReference type="RefSeq" id="WP_201369700.1">
    <property type="nucleotide sequence ID" value="NZ_BNJG01000001.1"/>
</dbReference>
<accession>A0ABQ3UJD8</accession>
<dbReference type="PANTHER" id="PTHR43000">
    <property type="entry name" value="DTDP-D-GLUCOSE 4,6-DEHYDRATASE-RELATED"/>
    <property type="match status" value="1"/>
</dbReference>
<dbReference type="SUPFAM" id="SSF51735">
    <property type="entry name" value="NAD(P)-binding Rossmann-fold domains"/>
    <property type="match status" value="1"/>
</dbReference>